<evidence type="ECO:0000313" key="1">
    <source>
        <dbReference type="EMBL" id="AHL19503.1"/>
    </source>
</evidence>
<name>A0A059T5U6_9CAUD</name>
<dbReference type="EMBL" id="KJ094031">
    <property type="protein sequence ID" value="AHL19503.1"/>
    <property type="molecule type" value="Genomic_DNA"/>
</dbReference>
<protein>
    <submittedName>
        <fullName evidence="1">Uncharacterized protein</fullName>
    </submittedName>
</protein>
<proteinExistence type="predicted"/>
<sequence>MVLISITCYLGNSVAGYLELFPFFCNLLLRALSLLHIDKSYCPISESIACYLVFYRLYGVESFLLYEGLRYLLPYKYKVQYLPVCSHKPPQAF</sequence>
<reference evidence="1 2" key="1">
    <citation type="journal article" date="2014" name="Appl. Environ. Microbiol.">
        <title>Comparative genomic and morphological analysis of Listeria phages isolated from farm environments.</title>
        <authorList>
            <person name="Denes T."/>
            <person name="Vongkamjan K."/>
            <person name="Ackermann H.W."/>
            <person name="Moreno Switt A.I."/>
            <person name="Wiedmann M."/>
            <person name="den Bakker H.C."/>
        </authorList>
    </citation>
    <scope>NUCLEOTIDE SEQUENCE [LARGE SCALE GENOMIC DNA]</scope>
</reference>
<evidence type="ECO:0000313" key="2">
    <source>
        <dbReference type="Proteomes" id="UP000026998"/>
    </source>
</evidence>
<dbReference type="Proteomes" id="UP000026998">
    <property type="component" value="Segment"/>
</dbReference>
<accession>A0A059T5U6</accession>
<gene>
    <name evidence="1" type="ORF">LP124_106</name>
</gene>
<organism evidence="1 2">
    <name type="scientific">Listeria phage LP-124</name>
    <dbReference type="NCBI Taxonomy" id="1173765"/>
    <lineage>
        <taxon>Viruses</taxon>
        <taxon>Duplodnaviria</taxon>
        <taxon>Heunggongvirae</taxon>
        <taxon>Uroviricota</taxon>
        <taxon>Caudoviricetes</taxon>
        <taxon>Herelleviridae</taxon>
        <taxon>Jasinskavirinae</taxon>
        <taxon>Pecentumvirus</taxon>
        <taxon>Pecentumvirus LP064</taxon>
    </lineage>
</organism>